<evidence type="ECO:0000313" key="1">
    <source>
        <dbReference type="EMBL" id="GBN37456.1"/>
    </source>
</evidence>
<dbReference type="EMBL" id="BGPR01009022">
    <property type="protein sequence ID" value="GBN37456.1"/>
    <property type="molecule type" value="Genomic_DNA"/>
</dbReference>
<dbReference type="Proteomes" id="UP000499080">
    <property type="component" value="Unassembled WGS sequence"/>
</dbReference>
<comment type="caution">
    <text evidence="1">The sequence shown here is derived from an EMBL/GenBank/DDBJ whole genome shotgun (WGS) entry which is preliminary data.</text>
</comment>
<accession>A0A4Y2NID6</accession>
<name>A0A4Y2NID6_ARAVE</name>
<organism evidence="1 2">
    <name type="scientific">Araneus ventricosus</name>
    <name type="common">Orbweaver spider</name>
    <name type="synonym">Epeira ventricosa</name>
    <dbReference type="NCBI Taxonomy" id="182803"/>
    <lineage>
        <taxon>Eukaryota</taxon>
        <taxon>Metazoa</taxon>
        <taxon>Ecdysozoa</taxon>
        <taxon>Arthropoda</taxon>
        <taxon>Chelicerata</taxon>
        <taxon>Arachnida</taxon>
        <taxon>Araneae</taxon>
        <taxon>Araneomorphae</taxon>
        <taxon>Entelegynae</taxon>
        <taxon>Araneoidea</taxon>
        <taxon>Araneidae</taxon>
        <taxon>Araneus</taxon>
    </lineage>
</organism>
<evidence type="ECO:0000313" key="2">
    <source>
        <dbReference type="Proteomes" id="UP000499080"/>
    </source>
</evidence>
<protein>
    <submittedName>
        <fullName evidence="1">Uncharacterized protein</fullName>
    </submittedName>
</protein>
<dbReference type="AlphaFoldDB" id="A0A4Y2NID6"/>
<proteinExistence type="predicted"/>
<reference evidence="1 2" key="1">
    <citation type="journal article" date="2019" name="Sci. Rep.">
        <title>Orb-weaving spider Araneus ventricosus genome elucidates the spidroin gene catalogue.</title>
        <authorList>
            <person name="Kono N."/>
            <person name="Nakamura H."/>
            <person name="Ohtoshi R."/>
            <person name="Moran D.A.P."/>
            <person name="Shinohara A."/>
            <person name="Yoshida Y."/>
            <person name="Fujiwara M."/>
            <person name="Mori M."/>
            <person name="Tomita M."/>
            <person name="Arakawa K."/>
        </authorList>
    </citation>
    <scope>NUCLEOTIDE SEQUENCE [LARGE SCALE GENOMIC DNA]</scope>
</reference>
<gene>
    <name evidence="1" type="ORF">AVEN_88083_1</name>
</gene>
<sequence>MTLIECECGKEESEEEGWELLEVQIRSEKTWERAGEEGVPTWSSAADKLGDQRHPATTIHLTWSAAWGRREWTER</sequence>
<keyword evidence="2" id="KW-1185">Reference proteome</keyword>